<dbReference type="NCBIfam" id="NF008369">
    <property type="entry name" value="PRK11168.1"/>
    <property type="match status" value="1"/>
</dbReference>
<reference evidence="7" key="1">
    <citation type="journal article" date="2021" name="PeerJ">
        <title>Extensive microbial diversity within the chicken gut microbiome revealed by metagenomics and culture.</title>
        <authorList>
            <person name="Gilroy R."/>
            <person name="Ravi A."/>
            <person name="Getino M."/>
            <person name="Pursley I."/>
            <person name="Horton D.L."/>
            <person name="Alikhan N.F."/>
            <person name="Baker D."/>
            <person name="Gharbi K."/>
            <person name="Hall N."/>
            <person name="Watson M."/>
            <person name="Adriaenssens E.M."/>
            <person name="Foster-Nyarko E."/>
            <person name="Jarju S."/>
            <person name="Secka A."/>
            <person name="Antonio M."/>
            <person name="Oren A."/>
            <person name="Chaudhuri R.R."/>
            <person name="La Ragione R."/>
            <person name="Hildebrand F."/>
            <person name="Pallen M.J."/>
        </authorList>
    </citation>
    <scope>NUCLEOTIDE SEQUENCE</scope>
    <source>
        <strain evidence="7">ChiW4-1371</strain>
    </source>
</reference>
<dbReference type="InterPro" id="IPR009051">
    <property type="entry name" value="Helical_ferredxn"/>
</dbReference>
<dbReference type="GO" id="GO:0009331">
    <property type="term" value="C:glycerol-3-phosphate dehydrogenase (FAD) complex"/>
    <property type="evidence" value="ECO:0007669"/>
    <property type="project" value="InterPro"/>
</dbReference>
<keyword evidence="4" id="KW-0408">Iron</keyword>
<dbReference type="AlphaFoldDB" id="A0A9D2GU76"/>
<dbReference type="PROSITE" id="PS51379">
    <property type="entry name" value="4FE4S_FER_2"/>
    <property type="match status" value="1"/>
</dbReference>
<dbReference type="InterPro" id="IPR017896">
    <property type="entry name" value="4Fe4S_Fe-S-bd"/>
</dbReference>
<keyword evidence="5" id="KW-0411">Iron-sulfur</keyword>
<keyword evidence="2" id="KW-0479">Metal-binding</keyword>
<dbReference type="PROSITE" id="PS00198">
    <property type="entry name" value="4FE4S_FER_1"/>
    <property type="match status" value="2"/>
</dbReference>
<dbReference type="EMBL" id="DXAQ01000091">
    <property type="protein sequence ID" value="HIZ89462.1"/>
    <property type="molecule type" value="Genomic_DNA"/>
</dbReference>
<protein>
    <submittedName>
        <fullName evidence="7">Anaerobic glycerol-3-phosphate dehydrogenase subunit C</fullName>
        <ecNumber evidence="7">1.1.5.3</ecNumber>
    </submittedName>
</protein>
<dbReference type="NCBIfam" id="TIGR03379">
    <property type="entry name" value="glycerol3P_GlpC"/>
    <property type="match status" value="1"/>
</dbReference>
<dbReference type="InterPro" id="IPR017900">
    <property type="entry name" value="4Fe4S_Fe_S_CS"/>
</dbReference>
<evidence type="ECO:0000313" key="7">
    <source>
        <dbReference type="EMBL" id="HIZ89462.1"/>
    </source>
</evidence>
<dbReference type="GO" id="GO:0016020">
    <property type="term" value="C:membrane"/>
    <property type="evidence" value="ECO:0007669"/>
    <property type="project" value="InterPro"/>
</dbReference>
<dbReference type="Proteomes" id="UP000824176">
    <property type="component" value="Unassembled WGS sequence"/>
</dbReference>
<proteinExistence type="predicted"/>
<dbReference type="GO" id="GO:0051539">
    <property type="term" value="F:4 iron, 4 sulfur cluster binding"/>
    <property type="evidence" value="ECO:0007669"/>
    <property type="project" value="UniProtKB-KW"/>
</dbReference>
<dbReference type="GO" id="GO:0009061">
    <property type="term" value="P:anaerobic respiration"/>
    <property type="evidence" value="ECO:0007669"/>
    <property type="project" value="InterPro"/>
</dbReference>
<name>A0A9D2GU76_9BACT</name>
<dbReference type="InterPro" id="IPR004017">
    <property type="entry name" value="Cys_rich_dom"/>
</dbReference>
<evidence type="ECO:0000256" key="2">
    <source>
        <dbReference type="ARBA" id="ARBA00022723"/>
    </source>
</evidence>
<evidence type="ECO:0000256" key="1">
    <source>
        <dbReference type="ARBA" id="ARBA00022485"/>
    </source>
</evidence>
<keyword evidence="3" id="KW-0677">Repeat</keyword>
<keyword evidence="7" id="KW-0560">Oxidoreductase</keyword>
<evidence type="ECO:0000259" key="6">
    <source>
        <dbReference type="PROSITE" id="PS51379"/>
    </source>
</evidence>
<evidence type="ECO:0000256" key="5">
    <source>
        <dbReference type="ARBA" id="ARBA00023014"/>
    </source>
</evidence>
<dbReference type="InterPro" id="IPR017753">
    <property type="entry name" value="G3P_DH_GlpC_su"/>
</dbReference>
<dbReference type="Pfam" id="PF13183">
    <property type="entry name" value="Fer4_8"/>
    <property type="match status" value="1"/>
</dbReference>
<dbReference type="EC" id="1.1.5.3" evidence="7"/>
<sequence length="399" mass="44542">MSSEHINPDKCIACTICQVQCPVAKVTPNFLGPRLIGPAYERFRLFDVAEEESLHYCANCKNCDIACPQGVAISTLNMQARCEYTTKNGGKLRDWVLSHGGFLADLFKYIPTWLKNFGMLNPVTRLFLDTIGISKKAPIPKFDKHFRLVYKKLKQPKLDKKVVYFPGCYVDDYDYSIGLDMIWIFNQAGYEVIVPEKFVCCGLPLVSNGFIKDAAKNAAKNVAVIKEYKEKGIPIVTGCPSCALMFKKDVPEMFPDVVFDDYKGGLLDAQEFLMGCVERGELSFKNKMPEKSIIYHSPCHLRAQGIGLPGLDLIEQLTGNKVINAQAGCCGISGSYGFKKDKYQIGLDVGKELFDTIKESKCEIVTTECGTCQTQIQHGTGQKAYHPVTVIRQMVENNK</sequence>
<dbReference type="Pfam" id="PF02754">
    <property type="entry name" value="CCG"/>
    <property type="match status" value="2"/>
</dbReference>
<dbReference type="Gene3D" id="1.10.1060.10">
    <property type="entry name" value="Alpha-helical ferredoxin"/>
    <property type="match status" value="1"/>
</dbReference>
<dbReference type="PANTHER" id="PTHR32479:SF19">
    <property type="entry name" value="ANAEROBIC GLYCEROL-3-PHOSPHATE DEHYDROGENASE SUBUNIT C"/>
    <property type="match status" value="1"/>
</dbReference>
<evidence type="ECO:0000256" key="4">
    <source>
        <dbReference type="ARBA" id="ARBA00023004"/>
    </source>
</evidence>
<organism evidence="7 8">
    <name type="scientific">Candidatus Mucispirillum faecigallinarum</name>
    <dbReference type="NCBI Taxonomy" id="2838699"/>
    <lineage>
        <taxon>Bacteria</taxon>
        <taxon>Pseudomonadati</taxon>
        <taxon>Deferribacterota</taxon>
        <taxon>Deferribacteres</taxon>
        <taxon>Deferribacterales</taxon>
        <taxon>Mucispirillaceae</taxon>
        <taxon>Mucispirillum</taxon>
    </lineage>
</organism>
<dbReference type="GO" id="GO:0004368">
    <property type="term" value="F:glycerol-3-phosphate dehydrogenase (quinone) activity"/>
    <property type="evidence" value="ECO:0007669"/>
    <property type="project" value="UniProtKB-EC"/>
</dbReference>
<dbReference type="SUPFAM" id="SSF46548">
    <property type="entry name" value="alpha-helical ferredoxin"/>
    <property type="match status" value="1"/>
</dbReference>
<comment type="caution">
    <text evidence="7">The sequence shown here is derived from an EMBL/GenBank/DDBJ whole genome shotgun (WGS) entry which is preliminary data.</text>
</comment>
<keyword evidence="1" id="KW-0004">4Fe-4S</keyword>
<dbReference type="GO" id="GO:0046872">
    <property type="term" value="F:metal ion binding"/>
    <property type="evidence" value="ECO:0007669"/>
    <property type="project" value="UniProtKB-KW"/>
</dbReference>
<reference evidence="7" key="2">
    <citation type="submission" date="2021-04" db="EMBL/GenBank/DDBJ databases">
        <authorList>
            <person name="Gilroy R."/>
        </authorList>
    </citation>
    <scope>NUCLEOTIDE SEQUENCE</scope>
    <source>
        <strain evidence="7">ChiW4-1371</strain>
    </source>
</reference>
<evidence type="ECO:0000256" key="3">
    <source>
        <dbReference type="ARBA" id="ARBA00022737"/>
    </source>
</evidence>
<accession>A0A9D2GU76</accession>
<dbReference type="PANTHER" id="PTHR32479">
    <property type="entry name" value="GLYCOLATE OXIDASE IRON-SULFUR SUBUNIT"/>
    <property type="match status" value="1"/>
</dbReference>
<evidence type="ECO:0000313" key="8">
    <source>
        <dbReference type="Proteomes" id="UP000824176"/>
    </source>
</evidence>
<feature type="domain" description="4Fe-4S ferredoxin-type" evidence="6">
    <location>
        <begin position="2"/>
        <end position="31"/>
    </location>
</feature>
<gene>
    <name evidence="7" type="ORF">H9804_05920</name>
</gene>